<protein>
    <submittedName>
        <fullName evidence="1">Uncharacterized protein</fullName>
    </submittedName>
</protein>
<reference evidence="1" key="1">
    <citation type="submission" date="2018-05" db="EMBL/GenBank/DDBJ databases">
        <authorList>
            <person name="Lanie J.A."/>
            <person name="Ng W.-L."/>
            <person name="Kazmierczak K.M."/>
            <person name="Andrzejewski T.M."/>
            <person name="Davidsen T.M."/>
            <person name="Wayne K.J."/>
            <person name="Tettelin H."/>
            <person name="Glass J.I."/>
            <person name="Rusch D."/>
            <person name="Podicherti R."/>
            <person name="Tsui H.-C.T."/>
            <person name="Winkler M.E."/>
        </authorList>
    </citation>
    <scope>NUCLEOTIDE SEQUENCE</scope>
</reference>
<proteinExistence type="predicted"/>
<accession>A0A382AQN8</accession>
<gene>
    <name evidence="1" type="ORF">METZ01_LOCUS156266</name>
</gene>
<evidence type="ECO:0000313" key="1">
    <source>
        <dbReference type="EMBL" id="SVB03412.1"/>
    </source>
</evidence>
<dbReference type="EMBL" id="UINC01026265">
    <property type="protein sequence ID" value="SVB03412.1"/>
    <property type="molecule type" value="Genomic_DNA"/>
</dbReference>
<name>A0A382AQN8_9ZZZZ</name>
<dbReference type="AlphaFoldDB" id="A0A382AQN8"/>
<sequence length="23" mass="2802">MEVEINRPDENNTLQKVWFRIIG</sequence>
<organism evidence="1">
    <name type="scientific">marine metagenome</name>
    <dbReference type="NCBI Taxonomy" id="408172"/>
    <lineage>
        <taxon>unclassified sequences</taxon>
        <taxon>metagenomes</taxon>
        <taxon>ecological metagenomes</taxon>
    </lineage>
</organism>